<keyword evidence="2" id="KW-0963">Cytoplasm</keyword>
<evidence type="ECO:0000256" key="6">
    <source>
        <dbReference type="ARBA" id="ARBA00044739"/>
    </source>
</evidence>
<organism evidence="9 10">
    <name type="scientific">Chiloscyllium punctatum</name>
    <name type="common">Brownbanded bambooshark</name>
    <name type="synonym">Hemiscyllium punctatum</name>
    <dbReference type="NCBI Taxonomy" id="137246"/>
    <lineage>
        <taxon>Eukaryota</taxon>
        <taxon>Metazoa</taxon>
        <taxon>Chordata</taxon>
        <taxon>Craniata</taxon>
        <taxon>Vertebrata</taxon>
        <taxon>Chondrichthyes</taxon>
        <taxon>Elasmobranchii</taxon>
        <taxon>Galeomorphii</taxon>
        <taxon>Galeoidea</taxon>
        <taxon>Orectolobiformes</taxon>
        <taxon>Hemiscylliidae</taxon>
        <taxon>Chiloscyllium</taxon>
    </lineage>
</organism>
<dbReference type="GO" id="GO:0036126">
    <property type="term" value="C:sperm flagellum"/>
    <property type="evidence" value="ECO:0007669"/>
    <property type="project" value="TreeGrafter"/>
</dbReference>
<evidence type="ECO:0000313" key="9">
    <source>
        <dbReference type="EMBL" id="GCC32958.1"/>
    </source>
</evidence>
<dbReference type="GO" id="GO:0003341">
    <property type="term" value="P:cilium movement"/>
    <property type="evidence" value="ECO:0007669"/>
    <property type="project" value="TreeGrafter"/>
</dbReference>
<dbReference type="InterPro" id="IPR051476">
    <property type="entry name" value="Bac_ResReg_Asp_Phosphatase"/>
</dbReference>
<sequence>MAACYALGWFLKTLIVPLARALAVVVIETVQASSITVATGRRPEGRPTGLLLNSLKPFLQTSFHTANSPFPAPGPLRVASLSGRVSVCVLAPEQSSSRLLCLVFNTDRVFWLSSHKVKMSTFEKECSTEKQANVQEHLQNCNLPPNRQFQRPTSRVPTQRERLAEAKRLEAWSKNLKLSKQDINLYRNSHKHNICLDMLRQGYHRSFSELTNLILNWNAVREASGPGSDIWMEEPLDKQHDKLDHLQYFLIRAEAAQRAGKFEEVYNNQLSLACYFKTVGDKLLSDHFFQSCLSTAEMITPEGHQKAAEAHANMGTAYEEKGQLDKAAEHYEIFHQLTVGKPWHDENGCCHFAQACANLWRIYTLLADEQLENEQYKEANKSLRKAYDIAKEGGDKKMELAALYRVALGYLSAGEPDTAIGFLQTYLELSKSMDDDISLGKTYEALAKALISTGHSAEALEYLKQFLALAEKIDDKQSLVDACRFLGIMYNNLGQYDVACKYIWQGYEIAMTLGDLHLLEIMQVNFGIFKAHAMMTIYCHHVEAAGHSNLERLVTWKDSRKDTFNDRITEANEPTDHVIKYYFRNKLNKFMSKFMRM</sequence>
<dbReference type="InterPro" id="IPR019734">
    <property type="entry name" value="TPR_rpt"/>
</dbReference>
<keyword evidence="7" id="KW-0175">Coiled coil</keyword>
<evidence type="ECO:0000313" key="10">
    <source>
        <dbReference type="Proteomes" id="UP000287033"/>
    </source>
</evidence>
<feature type="chain" id="PRO_5019237450" description="Tetratricopeptide repeat protein 29" evidence="8">
    <location>
        <begin position="22"/>
        <end position="597"/>
    </location>
</feature>
<evidence type="ECO:0000256" key="5">
    <source>
        <dbReference type="ARBA" id="ARBA00040665"/>
    </source>
</evidence>
<dbReference type="AlphaFoldDB" id="A0A401SRE0"/>
<name>A0A401SRE0_CHIPU</name>
<dbReference type="InterPro" id="IPR011990">
    <property type="entry name" value="TPR-like_helical_dom_sf"/>
</dbReference>
<dbReference type="Pfam" id="PF13181">
    <property type="entry name" value="TPR_8"/>
    <property type="match status" value="2"/>
</dbReference>
<proteinExistence type="predicted"/>
<dbReference type="PANTHER" id="PTHR46630:SF1">
    <property type="entry name" value="TETRATRICOPEPTIDE REPEAT PROTEIN 29"/>
    <property type="match status" value="1"/>
</dbReference>
<evidence type="ECO:0000256" key="8">
    <source>
        <dbReference type="SAM" id="SignalP"/>
    </source>
</evidence>
<feature type="signal peptide" evidence="8">
    <location>
        <begin position="1"/>
        <end position="21"/>
    </location>
</feature>
<evidence type="ECO:0000256" key="1">
    <source>
        <dbReference type="ARBA" id="ARBA00004496"/>
    </source>
</evidence>
<dbReference type="OrthoDB" id="626167at2759"/>
<comment type="caution">
    <text evidence="9">The sequence shown here is derived from an EMBL/GenBank/DDBJ whole genome shotgun (WGS) entry which is preliminary data.</text>
</comment>
<dbReference type="STRING" id="137246.A0A401SRE0"/>
<dbReference type="Proteomes" id="UP000287033">
    <property type="component" value="Unassembled WGS sequence"/>
</dbReference>
<dbReference type="EMBL" id="BEZZ01000475">
    <property type="protein sequence ID" value="GCC32958.1"/>
    <property type="molecule type" value="Genomic_DNA"/>
</dbReference>
<feature type="coiled-coil region" evidence="7">
    <location>
        <begin position="366"/>
        <end position="393"/>
    </location>
</feature>
<protein>
    <recommendedName>
        <fullName evidence="5">Tetratricopeptide repeat protein 29</fullName>
    </recommendedName>
</protein>
<evidence type="ECO:0000256" key="3">
    <source>
        <dbReference type="ARBA" id="ARBA00022737"/>
    </source>
</evidence>
<reference evidence="9 10" key="1">
    <citation type="journal article" date="2018" name="Nat. Ecol. Evol.">
        <title>Shark genomes provide insights into elasmobranch evolution and the origin of vertebrates.</title>
        <authorList>
            <person name="Hara Y"/>
            <person name="Yamaguchi K"/>
            <person name="Onimaru K"/>
            <person name="Kadota M"/>
            <person name="Koyanagi M"/>
            <person name="Keeley SD"/>
            <person name="Tatsumi K"/>
            <person name="Tanaka K"/>
            <person name="Motone F"/>
            <person name="Kageyama Y"/>
            <person name="Nozu R"/>
            <person name="Adachi N"/>
            <person name="Nishimura O"/>
            <person name="Nakagawa R"/>
            <person name="Tanegashima C"/>
            <person name="Kiyatake I"/>
            <person name="Matsumoto R"/>
            <person name="Murakumo K"/>
            <person name="Nishida K"/>
            <person name="Terakita A"/>
            <person name="Kuratani S"/>
            <person name="Sato K"/>
            <person name="Hyodo S Kuraku.S."/>
        </authorList>
    </citation>
    <scope>NUCLEOTIDE SEQUENCE [LARGE SCALE GENOMIC DNA]</scope>
</reference>
<keyword evidence="8" id="KW-0732">Signal</keyword>
<keyword evidence="3" id="KW-0677">Repeat</keyword>
<dbReference type="SUPFAM" id="SSF48452">
    <property type="entry name" value="TPR-like"/>
    <property type="match status" value="1"/>
</dbReference>
<dbReference type="GO" id="GO:0005737">
    <property type="term" value="C:cytoplasm"/>
    <property type="evidence" value="ECO:0007669"/>
    <property type="project" value="UniProtKB-SubCell"/>
</dbReference>
<dbReference type="PANTHER" id="PTHR46630">
    <property type="entry name" value="TETRATRICOPEPTIDE REPEAT PROTEIN 29"/>
    <property type="match status" value="1"/>
</dbReference>
<dbReference type="Gene3D" id="1.25.40.10">
    <property type="entry name" value="Tetratricopeptide repeat domain"/>
    <property type="match status" value="2"/>
</dbReference>
<dbReference type="OMA" id="KMHLAAV"/>
<comment type="subcellular location">
    <subcellularLocation>
        <location evidence="1">Cytoplasm</location>
    </subcellularLocation>
</comment>
<evidence type="ECO:0000256" key="7">
    <source>
        <dbReference type="SAM" id="Coils"/>
    </source>
</evidence>
<evidence type="ECO:0000256" key="4">
    <source>
        <dbReference type="ARBA" id="ARBA00022803"/>
    </source>
</evidence>
<keyword evidence="4" id="KW-0802">TPR repeat</keyword>
<keyword evidence="10" id="KW-1185">Reference proteome</keyword>
<evidence type="ECO:0000256" key="2">
    <source>
        <dbReference type="ARBA" id="ARBA00022490"/>
    </source>
</evidence>
<comment type="function">
    <text evidence="6">Axonemal protein which is implicated in axonemal and/or peri-axonemal structure assembly and regulates flagellum assembly and beating and therefore sperm motility.</text>
</comment>
<gene>
    <name evidence="9" type="ORF">chiPu_0011422</name>
</gene>
<accession>A0A401SRE0</accession>
<dbReference type="SMART" id="SM00028">
    <property type="entry name" value="TPR"/>
    <property type="match status" value="5"/>
</dbReference>